<name>F0VL94_NEOCL</name>
<feature type="signal peptide" evidence="2">
    <location>
        <begin position="1"/>
        <end position="29"/>
    </location>
</feature>
<dbReference type="EMBL" id="FR823391">
    <property type="protein sequence ID" value="CBZ54846.1"/>
    <property type="molecule type" value="Genomic_DNA"/>
</dbReference>
<feature type="chain" id="PRO_5007655362" evidence="2">
    <location>
        <begin position="30"/>
        <end position="346"/>
    </location>
</feature>
<dbReference type="Gene3D" id="2.60.40.1320">
    <property type="entry name" value="SRS domain"/>
    <property type="match status" value="2"/>
</dbReference>
<evidence type="ECO:0000313" key="6">
    <source>
        <dbReference type="Proteomes" id="UP000007494"/>
    </source>
</evidence>
<keyword evidence="2" id="KW-0732">Signal</keyword>
<dbReference type="Proteomes" id="UP000007494">
    <property type="component" value="Chromosome X"/>
</dbReference>
<feature type="compositionally biased region" description="Polar residues" evidence="1">
    <location>
        <begin position="32"/>
        <end position="46"/>
    </location>
</feature>
<accession>F0VL94</accession>
<reference evidence="6" key="3">
    <citation type="journal article" date="2012" name="PLoS Pathog.">
        <title>Comparative genomics of the apicomplexan parasites Toxoplasma gondii and Neospora caninum: Coccidia differing in host range and transmission strategy.</title>
        <authorList>
            <person name="Reid A.J."/>
            <person name="Vermont S.J."/>
            <person name="Cotton J.A."/>
            <person name="Harris D."/>
            <person name="Hill-Cawthorne G.A."/>
            <person name="Konen-Waisman S."/>
            <person name="Latham S.M."/>
            <person name="Mourier T."/>
            <person name="Norton R."/>
            <person name="Quail M.A."/>
            <person name="Sanders M."/>
            <person name="Shanmugam D."/>
            <person name="Sohal A."/>
            <person name="Wasmuth J.D."/>
            <person name="Brunk B."/>
            <person name="Grigg M.E."/>
            <person name="Howard J.C."/>
            <person name="Parkinson J."/>
            <person name="Roos D.S."/>
            <person name="Trees A.J."/>
            <person name="Berriman M."/>
            <person name="Pain A."/>
            <person name="Wastling J.M."/>
        </authorList>
    </citation>
    <scope>NUCLEOTIDE SEQUENCE [LARGE SCALE GENOMIC DNA]</scope>
    <source>
        <strain evidence="6">Liverpool</strain>
    </source>
</reference>
<reference evidence="4" key="2">
    <citation type="submission" date="2011-03" db="EMBL/GenBank/DDBJ databases">
        <title>Comparative genomics and transcriptomics of Neospora caninum and Toxoplasma gondii.</title>
        <authorList>
            <person name="Reid A.J."/>
            <person name="Sohal A."/>
            <person name="Harris D."/>
            <person name="Quail M."/>
            <person name="Sanders M."/>
            <person name="Berriman M."/>
            <person name="Wastling J.M."/>
            <person name="Pain A."/>
        </authorList>
    </citation>
    <scope>NUCLEOTIDE SEQUENCE</scope>
    <source>
        <strain evidence="4">Liverpool</strain>
    </source>
</reference>
<evidence type="ECO:0000313" key="4">
    <source>
        <dbReference type="EMBL" id="CBZ54846.1"/>
    </source>
</evidence>
<keyword evidence="6" id="KW-1185">Reference proteome</keyword>
<evidence type="ECO:0000256" key="2">
    <source>
        <dbReference type="SAM" id="SignalP"/>
    </source>
</evidence>
<feature type="region of interest" description="Disordered" evidence="1">
    <location>
        <begin position="32"/>
        <end position="52"/>
    </location>
</feature>
<reference evidence="4" key="1">
    <citation type="submission" date="2011-02" db="EMBL/GenBank/DDBJ databases">
        <authorList>
            <person name="Aslett M."/>
        </authorList>
    </citation>
    <scope>NUCLEOTIDE SEQUENCE</scope>
    <source>
        <strain evidence="4">Liverpool</strain>
    </source>
</reference>
<dbReference type="InterPro" id="IPR007226">
    <property type="entry name" value="SRS_dom"/>
</dbReference>
<dbReference type="Pfam" id="PF04092">
    <property type="entry name" value="SAG"/>
    <property type="match status" value="2"/>
</dbReference>
<gene>
    <name evidence="5" type="ORF">BN1204_052720</name>
    <name evidence="4" type="ORF">NCLIV_052720</name>
</gene>
<dbReference type="RefSeq" id="XP_003884874.1">
    <property type="nucleotide sequence ID" value="XM_003884825.1"/>
</dbReference>
<dbReference type="AlphaFoldDB" id="F0VL94"/>
<feature type="domain" description="SRS" evidence="3">
    <location>
        <begin position="44"/>
        <end position="171"/>
    </location>
</feature>
<feature type="domain" description="SRS" evidence="3">
    <location>
        <begin position="192"/>
        <end position="311"/>
    </location>
</feature>
<dbReference type="GeneID" id="13446550"/>
<evidence type="ECO:0000259" key="3">
    <source>
        <dbReference type="Pfam" id="PF04092"/>
    </source>
</evidence>
<proteinExistence type="predicted"/>
<dbReference type="InParanoid" id="F0VL94"/>
<evidence type="ECO:0000313" key="5">
    <source>
        <dbReference type="EMBL" id="CEL69565.1"/>
    </source>
</evidence>
<dbReference type="GO" id="GO:0016020">
    <property type="term" value="C:membrane"/>
    <property type="evidence" value="ECO:0007669"/>
    <property type="project" value="InterPro"/>
</dbReference>
<reference evidence="5" key="4">
    <citation type="journal article" date="2015" name="PLoS ONE">
        <title>Comprehensive Evaluation of Toxoplasma gondii VEG and Neospora caninum LIV Genomes with Tachyzoite Stage Transcriptome and Proteome Defines Novel Transcript Features.</title>
        <authorList>
            <person name="Ramaprasad A."/>
            <person name="Mourier T."/>
            <person name="Naeem R."/>
            <person name="Malas T.B."/>
            <person name="Moussa E."/>
            <person name="Panigrahi A."/>
            <person name="Vermont S.J."/>
            <person name="Otto T.D."/>
            <person name="Wastling J."/>
            <person name="Pain A."/>
        </authorList>
    </citation>
    <scope>NUCLEOTIDE SEQUENCE</scope>
    <source>
        <strain evidence="5">Liverpool</strain>
    </source>
</reference>
<evidence type="ECO:0000256" key="1">
    <source>
        <dbReference type="SAM" id="MobiDB-lite"/>
    </source>
</evidence>
<protein>
    <submittedName>
        <fullName evidence="4">SRS domain-containing protein</fullName>
    </submittedName>
</protein>
<sequence>MRRLLYFEDVFPFCLAILLAGGFLEPIFSQESGDISSSTGQPQTCDSQERGPGSLASNLDLTLSPDSDSISFKCSSTQKTTIAPEKEQVFTNPACSRPVTLTSLFTGAKLAEDGSEEGKKTYTLTIPNDSRKATEQELFYKCTVQADDSDKKVSVYTSAQAGTECTVKITVAGVKKEPAPEHGDEQQTTIIECASTEATKEASVSAESPLSFRCGTGLTLQPEALTNAFDGQDGACATEVALQTLVDATLKKTETNGADAVKPVYQLAVQTTPSVDTAFCYKCAPASGNSDSRTTSAEGSTEGTCLLKVSVKGSASSASARRKAAQGGVAMFVAAQILLGLQFALV</sequence>
<dbReference type="InterPro" id="IPR036755">
    <property type="entry name" value="SRS_dom_sf"/>
</dbReference>
<dbReference type="VEuPathDB" id="ToxoDB:NCLIV_052720"/>
<dbReference type="SUPFAM" id="SSF74877">
    <property type="entry name" value="Major surface antigen p30, SAG1"/>
    <property type="match status" value="2"/>
</dbReference>
<organism evidence="4 6">
    <name type="scientific">Neospora caninum (strain Liverpool)</name>
    <dbReference type="NCBI Taxonomy" id="572307"/>
    <lineage>
        <taxon>Eukaryota</taxon>
        <taxon>Sar</taxon>
        <taxon>Alveolata</taxon>
        <taxon>Apicomplexa</taxon>
        <taxon>Conoidasida</taxon>
        <taxon>Coccidia</taxon>
        <taxon>Eucoccidiorida</taxon>
        <taxon>Eimeriorina</taxon>
        <taxon>Sarcocystidae</taxon>
        <taxon>Neospora</taxon>
    </lineage>
</organism>
<dbReference type="EMBL" id="LN714485">
    <property type="protein sequence ID" value="CEL69565.1"/>
    <property type="molecule type" value="Genomic_DNA"/>
</dbReference>